<evidence type="ECO:0000313" key="10">
    <source>
        <dbReference type="EMBL" id="CAH1783591.1"/>
    </source>
</evidence>
<evidence type="ECO:0000256" key="1">
    <source>
        <dbReference type="ARBA" id="ARBA00010617"/>
    </source>
</evidence>
<keyword evidence="4 8" id="KW-0560">Oxidoreductase</keyword>
<evidence type="ECO:0000256" key="8">
    <source>
        <dbReference type="RuleBase" id="RU000461"/>
    </source>
</evidence>
<evidence type="ECO:0008006" key="12">
    <source>
        <dbReference type="Google" id="ProtNLM"/>
    </source>
</evidence>
<keyword evidence="5 7" id="KW-0408">Iron</keyword>
<reference evidence="10" key="1">
    <citation type="submission" date="2022-03" db="EMBL/GenBank/DDBJ databases">
        <authorList>
            <person name="Martin C."/>
        </authorList>
    </citation>
    <scope>NUCLEOTIDE SEQUENCE</scope>
</reference>
<evidence type="ECO:0000256" key="4">
    <source>
        <dbReference type="ARBA" id="ARBA00023002"/>
    </source>
</evidence>
<dbReference type="SUPFAM" id="SSF48264">
    <property type="entry name" value="Cytochrome P450"/>
    <property type="match status" value="1"/>
</dbReference>
<sequence>MDAMLFDVQCIQVWGIHLVVPILLVICIQLLWHHYNLRLADPANKLPLPPGSFGLPLVGESFSFILKANFIRMKRLTLGTVYKTHLLGRPTIRVSGPDNIRKVLMNEHKLVTSHWPKAVQNLLGDGALSMMTSGTSHKNRRRLITKAFTHDALEVYTEDIIAVIREEIYKWCQDKTVKAYPSCHHLTFRLAAEILVGFRFCKEKNDELDFHFHRFVNSFFTLPINLPGFNYRKGVESRNKIHELLDSNIKDRWETDAYSVNTLQVLLDAMKDSGEELDVLGVKEAVVELMFAGYDTVGSALCSVILKLGQNPHVLEKIRDELFVHGILEPSEDVTFAMVGKLPYLNNTVKEVLRTCAPAGGGYRKVLETFELEGYQVPKDWTVIFSIRDTHEHSDTFNKDLTFEPDRWINIEDKSVAHEFIPFGSGPRTCIGRFYAQLVMKLLIIELCRSTEFTLLDKDPVIKILPVFQPKGGLPMEIKKRTVIYQNNNFNAKI</sequence>
<dbReference type="GO" id="GO:0020037">
    <property type="term" value="F:heme binding"/>
    <property type="evidence" value="ECO:0007669"/>
    <property type="project" value="InterPro"/>
</dbReference>
<keyword evidence="3 7" id="KW-0479">Metal-binding</keyword>
<dbReference type="Proteomes" id="UP000749559">
    <property type="component" value="Unassembled WGS sequence"/>
</dbReference>
<dbReference type="GO" id="GO:0034653">
    <property type="term" value="P:retinoic acid catabolic process"/>
    <property type="evidence" value="ECO:0007669"/>
    <property type="project" value="UniProtKB-ARBA"/>
</dbReference>
<name>A0A8S4NP10_OWEFU</name>
<keyword evidence="9" id="KW-1133">Transmembrane helix</keyword>
<keyword evidence="2 7" id="KW-0349">Heme</keyword>
<keyword evidence="6 8" id="KW-0503">Monooxygenase</keyword>
<dbReference type="GO" id="GO:0016705">
    <property type="term" value="F:oxidoreductase activity, acting on paired donors, with incorporation or reduction of molecular oxygen"/>
    <property type="evidence" value="ECO:0007669"/>
    <property type="project" value="InterPro"/>
</dbReference>
<keyword evidence="9" id="KW-0812">Transmembrane</keyword>
<evidence type="ECO:0000313" key="11">
    <source>
        <dbReference type="Proteomes" id="UP000749559"/>
    </source>
</evidence>
<dbReference type="Gene3D" id="1.10.630.10">
    <property type="entry name" value="Cytochrome P450"/>
    <property type="match status" value="1"/>
</dbReference>
<evidence type="ECO:0000256" key="7">
    <source>
        <dbReference type="PIRSR" id="PIRSR602403-1"/>
    </source>
</evidence>
<proteinExistence type="inferred from homology"/>
<dbReference type="InterPro" id="IPR036396">
    <property type="entry name" value="Cyt_P450_sf"/>
</dbReference>
<dbReference type="EMBL" id="CAIIXF020000005">
    <property type="protein sequence ID" value="CAH1783591.1"/>
    <property type="molecule type" value="Genomic_DNA"/>
</dbReference>
<dbReference type="GO" id="GO:0016125">
    <property type="term" value="P:sterol metabolic process"/>
    <property type="evidence" value="ECO:0007669"/>
    <property type="project" value="TreeGrafter"/>
</dbReference>
<protein>
    <recommendedName>
        <fullName evidence="12">Cytochrome P450</fullName>
    </recommendedName>
</protein>
<dbReference type="PANTHER" id="PTHR24286">
    <property type="entry name" value="CYTOCHROME P450 26"/>
    <property type="match status" value="1"/>
</dbReference>
<comment type="caution">
    <text evidence="10">The sequence shown here is derived from an EMBL/GenBank/DDBJ whole genome shotgun (WGS) entry which is preliminary data.</text>
</comment>
<evidence type="ECO:0000256" key="6">
    <source>
        <dbReference type="ARBA" id="ARBA00023033"/>
    </source>
</evidence>
<comment type="similarity">
    <text evidence="1 8">Belongs to the cytochrome P450 family.</text>
</comment>
<dbReference type="PRINTS" id="PR00465">
    <property type="entry name" value="EP450IV"/>
</dbReference>
<dbReference type="OrthoDB" id="1372046at2759"/>
<comment type="cofactor">
    <cofactor evidence="7">
        <name>heme</name>
        <dbReference type="ChEBI" id="CHEBI:30413"/>
    </cofactor>
</comment>
<dbReference type="GO" id="GO:0005506">
    <property type="term" value="F:iron ion binding"/>
    <property type="evidence" value="ECO:0007669"/>
    <property type="project" value="InterPro"/>
</dbReference>
<evidence type="ECO:0000256" key="2">
    <source>
        <dbReference type="ARBA" id="ARBA00022617"/>
    </source>
</evidence>
<feature type="transmembrane region" description="Helical" evidence="9">
    <location>
        <begin position="12"/>
        <end position="32"/>
    </location>
</feature>
<dbReference type="PANTHER" id="PTHR24286:SF384">
    <property type="entry name" value="P450, PUTATIVE (EUROFUNG)-RELATED"/>
    <property type="match status" value="1"/>
</dbReference>
<accession>A0A8S4NP10</accession>
<gene>
    <name evidence="10" type="ORF">OFUS_LOCUS9918</name>
</gene>
<evidence type="ECO:0000256" key="9">
    <source>
        <dbReference type="SAM" id="Phobius"/>
    </source>
</evidence>
<dbReference type="Pfam" id="PF00067">
    <property type="entry name" value="p450"/>
    <property type="match status" value="1"/>
</dbReference>
<keyword evidence="11" id="KW-1185">Reference proteome</keyword>
<dbReference type="InterPro" id="IPR002403">
    <property type="entry name" value="Cyt_P450_E_grp-IV"/>
</dbReference>
<feature type="binding site" description="axial binding residue" evidence="7">
    <location>
        <position position="430"/>
    </location>
    <ligand>
        <name>heme</name>
        <dbReference type="ChEBI" id="CHEBI:30413"/>
    </ligand>
    <ligandPart>
        <name>Fe</name>
        <dbReference type="ChEBI" id="CHEBI:18248"/>
    </ligandPart>
</feature>
<dbReference type="InterPro" id="IPR017972">
    <property type="entry name" value="Cyt_P450_CS"/>
</dbReference>
<evidence type="ECO:0000256" key="5">
    <source>
        <dbReference type="ARBA" id="ARBA00023004"/>
    </source>
</evidence>
<dbReference type="PROSITE" id="PS00086">
    <property type="entry name" value="CYTOCHROME_P450"/>
    <property type="match status" value="1"/>
</dbReference>
<dbReference type="AlphaFoldDB" id="A0A8S4NP10"/>
<dbReference type="InterPro" id="IPR001128">
    <property type="entry name" value="Cyt_P450"/>
</dbReference>
<organism evidence="10 11">
    <name type="scientific">Owenia fusiformis</name>
    <name type="common">Polychaete worm</name>
    <dbReference type="NCBI Taxonomy" id="6347"/>
    <lineage>
        <taxon>Eukaryota</taxon>
        <taxon>Metazoa</taxon>
        <taxon>Spiralia</taxon>
        <taxon>Lophotrochozoa</taxon>
        <taxon>Annelida</taxon>
        <taxon>Polychaeta</taxon>
        <taxon>Sedentaria</taxon>
        <taxon>Canalipalpata</taxon>
        <taxon>Sabellida</taxon>
        <taxon>Oweniida</taxon>
        <taxon>Oweniidae</taxon>
        <taxon>Owenia</taxon>
    </lineage>
</organism>
<dbReference type="GO" id="GO:0004497">
    <property type="term" value="F:monooxygenase activity"/>
    <property type="evidence" value="ECO:0007669"/>
    <property type="project" value="UniProtKB-KW"/>
</dbReference>
<keyword evidence="9" id="KW-0472">Membrane</keyword>
<evidence type="ECO:0000256" key="3">
    <source>
        <dbReference type="ARBA" id="ARBA00022723"/>
    </source>
</evidence>